<comment type="caution">
    <text evidence="2">The sequence shown here is derived from an EMBL/GenBank/DDBJ whole genome shotgun (WGS) entry which is preliminary data.</text>
</comment>
<dbReference type="InterPro" id="IPR001602">
    <property type="entry name" value="UPF0047_YjbQ-like"/>
</dbReference>
<sequence>MYRETLQLDMPGRGTREITGEVEAAVARSGTRTGLCHVFCLHTSASLVICENADPTVRDDMERFLSRLVPDGDPLFQHDAEGLDDMPAHVRSMLTQTALTLPVEQGRLLTGNWQGLYLYEHRSGAHHRKVVVSVY</sequence>
<dbReference type="InterPro" id="IPR035917">
    <property type="entry name" value="YjbQ-like_sf"/>
</dbReference>
<reference evidence="2 3" key="1">
    <citation type="submission" date="2022-03" db="EMBL/GenBank/DDBJ databases">
        <title>Genomic Encyclopedia of Type Strains, Phase III (KMG-III): the genomes of soil and plant-associated and newly described type strains.</title>
        <authorList>
            <person name="Whitman W."/>
        </authorList>
    </citation>
    <scope>NUCLEOTIDE SEQUENCE [LARGE SCALE GENOMIC DNA]</scope>
    <source>
        <strain evidence="2 3">BSker1</strain>
    </source>
</reference>
<keyword evidence="3" id="KW-1185">Reference proteome</keyword>
<protein>
    <submittedName>
        <fullName evidence="2">Secondary thiamine-phosphate synthase enzyme</fullName>
    </submittedName>
</protein>
<gene>
    <name evidence="2" type="ORF">J2T60_000345</name>
</gene>
<evidence type="ECO:0000256" key="1">
    <source>
        <dbReference type="ARBA" id="ARBA00005534"/>
    </source>
</evidence>
<dbReference type="PANTHER" id="PTHR30615">
    <property type="entry name" value="UNCHARACTERIZED PROTEIN YJBQ-RELATED"/>
    <property type="match status" value="1"/>
</dbReference>
<dbReference type="EMBL" id="JALJYF010000001">
    <property type="protein sequence ID" value="MCP1726380.1"/>
    <property type="molecule type" value="Genomic_DNA"/>
</dbReference>
<dbReference type="Gene3D" id="2.60.120.460">
    <property type="entry name" value="YjbQ-like"/>
    <property type="match status" value="1"/>
</dbReference>
<organism evidence="2 3">
    <name type="scientific">Natronospira proteinivora</name>
    <dbReference type="NCBI Taxonomy" id="1807133"/>
    <lineage>
        <taxon>Bacteria</taxon>
        <taxon>Pseudomonadati</taxon>
        <taxon>Pseudomonadota</taxon>
        <taxon>Gammaproteobacteria</taxon>
        <taxon>Natronospirales</taxon>
        <taxon>Natronospiraceae</taxon>
        <taxon>Natronospira</taxon>
    </lineage>
</organism>
<dbReference type="PANTHER" id="PTHR30615:SF8">
    <property type="entry name" value="UPF0047 PROTEIN C4A8.02C"/>
    <property type="match status" value="1"/>
</dbReference>
<comment type="similarity">
    <text evidence="1">Belongs to the UPF0047 family.</text>
</comment>
<dbReference type="PIRSF" id="PIRSF004681">
    <property type="entry name" value="UCP004681"/>
    <property type="match status" value="1"/>
</dbReference>
<dbReference type="RefSeq" id="WP_253444574.1">
    <property type="nucleotide sequence ID" value="NZ_JALJYF010000001.1"/>
</dbReference>
<dbReference type="SUPFAM" id="SSF111038">
    <property type="entry name" value="YjbQ-like"/>
    <property type="match status" value="1"/>
</dbReference>
<dbReference type="Pfam" id="PF01894">
    <property type="entry name" value="YjbQ"/>
    <property type="match status" value="1"/>
</dbReference>
<dbReference type="NCBIfam" id="TIGR00149">
    <property type="entry name" value="TIGR00149_YjbQ"/>
    <property type="match status" value="1"/>
</dbReference>
<evidence type="ECO:0000313" key="2">
    <source>
        <dbReference type="EMBL" id="MCP1726380.1"/>
    </source>
</evidence>
<proteinExistence type="inferred from homology"/>
<accession>A0ABT1G517</accession>
<evidence type="ECO:0000313" key="3">
    <source>
        <dbReference type="Proteomes" id="UP001523550"/>
    </source>
</evidence>
<name>A0ABT1G517_9GAMM</name>
<dbReference type="Proteomes" id="UP001523550">
    <property type="component" value="Unassembled WGS sequence"/>
</dbReference>